<protein>
    <submittedName>
        <fullName evidence="1">Uncharacterized protein</fullName>
    </submittedName>
</protein>
<evidence type="ECO:0000313" key="2">
    <source>
        <dbReference type="Proteomes" id="UP000053617"/>
    </source>
</evidence>
<dbReference type="RefSeq" id="XP_013272850.1">
    <property type="nucleotide sequence ID" value="XM_013417396.1"/>
</dbReference>
<dbReference type="GeneID" id="25291757"/>
<name>A0A0D2IIZ5_9EURO</name>
<keyword evidence="2" id="KW-1185">Reference proteome</keyword>
<dbReference type="VEuPathDB" id="FungiDB:Z518_03686"/>
<dbReference type="AlphaFoldDB" id="A0A0D2IIZ5"/>
<dbReference type="HOGENOM" id="CLU_049213_0_0_1"/>
<accession>A0A0D2IIZ5</accession>
<proteinExistence type="predicted"/>
<reference evidence="1 2" key="1">
    <citation type="submission" date="2015-01" db="EMBL/GenBank/DDBJ databases">
        <title>The Genome Sequence of Rhinocladiella mackenzie CBS 650.93.</title>
        <authorList>
            <consortium name="The Broad Institute Genomics Platform"/>
            <person name="Cuomo C."/>
            <person name="de Hoog S."/>
            <person name="Gorbushina A."/>
            <person name="Stielow B."/>
            <person name="Teixiera M."/>
            <person name="Abouelleil A."/>
            <person name="Chapman S.B."/>
            <person name="Priest M."/>
            <person name="Young S.K."/>
            <person name="Wortman J."/>
            <person name="Nusbaum C."/>
            <person name="Birren B."/>
        </authorList>
    </citation>
    <scope>NUCLEOTIDE SEQUENCE [LARGE SCALE GENOMIC DNA]</scope>
    <source>
        <strain evidence="1 2">CBS 650.93</strain>
    </source>
</reference>
<gene>
    <name evidence="1" type="ORF">Z518_03686</name>
</gene>
<organism evidence="1 2">
    <name type="scientific">Rhinocladiella mackenziei CBS 650.93</name>
    <dbReference type="NCBI Taxonomy" id="1442369"/>
    <lineage>
        <taxon>Eukaryota</taxon>
        <taxon>Fungi</taxon>
        <taxon>Dikarya</taxon>
        <taxon>Ascomycota</taxon>
        <taxon>Pezizomycotina</taxon>
        <taxon>Eurotiomycetes</taxon>
        <taxon>Chaetothyriomycetidae</taxon>
        <taxon>Chaetothyriales</taxon>
        <taxon>Herpotrichiellaceae</taxon>
        <taxon>Rhinocladiella</taxon>
    </lineage>
</organism>
<sequence length="450" mass="49865">MQEAPGVGMALGFDHATVSVQFWNGTVIDSAYIDGPDSYTTAMTTLSELSEPRASSATLFGVRDVLREKATASTGIWSYIGAVQKYLPGLRIESSSPAHVEIADALMPIAEVLRTLFQQVAKAQDLHYRYVYVSFPDFVNHGVSALDQILSLLLENASLQSYGGMRWIRTRAALNGLYHLGNCFDTVEGDPDDYGVCDKYKGRKIQTALGIELSEKNFCMHLMPRENGLFFPDMASTKSYPHRGTASVNEADSHTDYWTWIKEELLAFVDQTGKRVDLLVLHGTQITNPQLQSLIKDVFQDNPNIKSEEYLRSVHEHIFAPARSVAETAKSAMWDGLDACIPNPACPISEHYPPGQGWRRPGGPGLRELIRVAVLVCQEYEDGAVEEDEDRPDEVLTGPKDRFKALCLLYSLMVEDQPLTPSEIVIAVVIIIVFASSSSSSSSVEEFSWE</sequence>
<dbReference type="OrthoDB" id="3643156at2759"/>
<dbReference type="Proteomes" id="UP000053617">
    <property type="component" value="Unassembled WGS sequence"/>
</dbReference>
<dbReference type="EMBL" id="KN847477">
    <property type="protein sequence ID" value="KIX05714.1"/>
    <property type="molecule type" value="Genomic_DNA"/>
</dbReference>
<evidence type="ECO:0000313" key="1">
    <source>
        <dbReference type="EMBL" id="KIX05714.1"/>
    </source>
</evidence>